<dbReference type="Proteomes" id="UP000178787">
    <property type="component" value="Unassembled WGS sequence"/>
</dbReference>
<dbReference type="Gene3D" id="2.60.15.10">
    <property type="entry name" value="F0F1 ATP synthase delta/epsilon subunit, N-terminal"/>
    <property type="match status" value="1"/>
</dbReference>
<dbReference type="InterPro" id="IPR001469">
    <property type="entry name" value="ATP_synth_F1_dsu/esu"/>
</dbReference>
<evidence type="ECO:0000256" key="4">
    <source>
        <dbReference type="ARBA" id="ARBA00023065"/>
    </source>
</evidence>
<keyword evidence="5" id="KW-0472">Membrane</keyword>
<dbReference type="EMBL" id="MHNE01000008">
    <property type="protein sequence ID" value="OGZ38839.1"/>
    <property type="molecule type" value="Genomic_DNA"/>
</dbReference>
<organism evidence="10 11">
    <name type="scientific">Candidatus Portnoybacteria bacterium RIFCSPLOWO2_01_FULL_43_11</name>
    <dbReference type="NCBI Taxonomy" id="1802000"/>
    <lineage>
        <taxon>Bacteria</taxon>
        <taxon>Candidatus Portnoyibacteriota</taxon>
    </lineage>
</organism>
<feature type="domain" description="ATP synthase F1 complex delta/epsilon subunit N-terminal" evidence="9">
    <location>
        <begin position="6"/>
        <end position="79"/>
    </location>
</feature>
<comment type="caution">
    <text evidence="10">The sequence shown here is derived from an EMBL/GenBank/DDBJ whole genome shotgun (WGS) entry which is preliminary data.</text>
</comment>
<dbReference type="GO" id="GO:0012505">
    <property type="term" value="C:endomembrane system"/>
    <property type="evidence" value="ECO:0007669"/>
    <property type="project" value="UniProtKB-SubCell"/>
</dbReference>
<dbReference type="CDD" id="cd12152">
    <property type="entry name" value="F1-ATPase_delta"/>
    <property type="match status" value="1"/>
</dbReference>
<sequence>MNNFLLKIIGLKETLFDGRAVSVNLPSSEGELTILKDHLPLITALKRGKIKVRDENNQEHLFEIQRGFLEVNPNKVTILKHE</sequence>
<evidence type="ECO:0000256" key="3">
    <source>
        <dbReference type="ARBA" id="ARBA00022448"/>
    </source>
</evidence>
<evidence type="ECO:0000256" key="1">
    <source>
        <dbReference type="ARBA" id="ARBA00004184"/>
    </source>
</evidence>
<evidence type="ECO:0000256" key="5">
    <source>
        <dbReference type="ARBA" id="ARBA00023136"/>
    </source>
</evidence>
<dbReference type="GO" id="GO:0045259">
    <property type="term" value="C:proton-transporting ATP synthase complex"/>
    <property type="evidence" value="ECO:0007669"/>
    <property type="project" value="UniProtKB-KW"/>
</dbReference>
<keyword evidence="4 8" id="KW-0406">Ion transport</keyword>
<evidence type="ECO:0000313" key="10">
    <source>
        <dbReference type="EMBL" id="OGZ38839.1"/>
    </source>
</evidence>
<keyword evidence="6 8" id="KW-0139">CF(1)</keyword>
<evidence type="ECO:0000259" key="9">
    <source>
        <dbReference type="Pfam" id="PF02823"/>
    </source>
</evidence>
<dbReference type="GO" id="GO:0046933">
    <property type="term" value="F:proton-transporting ATP synthase activity, rotational mechanism"/>
    <property type="evidence" value="ECO:0007669"/>
    <property type="project" value="InterPro"/>
</dbReference>
<evidence type="ECO:0000256" key="8">
    <source>
        <dbReference type="RuleBase" id="RU003656"/>
    </source>
</evidence>
<keyword evidence="7 8" id="KW-0066">ATP synthesis</keyword>
<dbReference type="SUPFAM" id="SSF51344">
    <property type="entry name" value="Epsilon subunit of F1F0-ATP synthase N-terminal domain"/>
    <property type="match status" value="1"/>
</dbReference>
<evidence type="ECO:0000313" key="11">
    <source>
        <dbReference type="Proteomes" id="UP000178787"/>
    </source>
</evidence>
<accession>A0A1G2FL84</accession>
<evidence type="ECO:0000256" key="7">
    <source>
        <dbReference type="ARBA" id="ARBA00023310"/>
    </source>
</evidence>
<dbReference type="AlphaFoldDB" id="A0A1G2FL84"/>
<proteinExistence type="inferred from homology"/>
<comment type="subunit">
    <text evidence="8">F-type ATPases have 2 components, CF(1) - the catalytic core - and CF(0) - the membrane proton channel. CF(1) has five subunits: alpha(3), beta(3), gamma(1), delta(1), epsilon(1). CF(0) has three main subunits: a, b and c.</text>
</comment>
<comment type="subcellular location">
    <subcellularLocation>
        <location evidence="1">Endomembrane system</location>
        <topology evidence="1">Peripheral membrane protein</topology>
    </subcellularLocation>
</comment>
<name>A0A1G2FL84_9BACT</name>
<keyword evidence="3 8" id="KW-0813">Transport</keyword>
<protein>
    <submittedName>
        <fullName evidence="10">ATP synthase F1 subunit epsilon</fullName>
    </submittedName>
</protein>
<comment type="similarity">
    <text evidence="2 8">Belongs to the ATPase epsilon chain family.</text>
</comment>
<dbReference type="InterPro" id="IPR020546">
    <property type="entry name" value="ATP_synth_F1_dsu/esu_N"/>
</dbReference>
<evidence type="ECO:0000256" key="2">
    <source>
        <dbReference type="ARBA" id="ARBA00005712"/>
    </source>
</evidence>
<reference evidence="10 11" key="1">
    <citation type="journal article" date="2016" name="Nat. Commun.">
        <title>Thousands of microbial genomes shed light on interconnected biogeochemical processes in an aquifer system.</title>
        <authorList>
            <person name="Anantharaman K."/>
            <person name="Brown C.T."/>
            <person name="Hug L.A."/>
            <person name="Sharon I."/>
            <person name="Castelle C.J."/>
            <person name="Probst A.J."/>
            <person name="Thomas B.C."/>
            <person name="Singh A."/>
            <person name="Wilkins M.J."/>
            <person name="Karaoz U."/>
            <person name="Brodie E.L."/>
            <person name="Williams K.H."/>
            <person name="Hubbard S.S."/>
            <person name="Banfield J.F."/>
        </authorList>
    </citation>
    <scope>NUCLEOTIDE SEQUENCE [LARGE SCALE GENOMIC DNA]</scope>
</reference>
<dbReference type="Pfam" id="PF02823">
    <property type="entry name" value="ATP-synt_DE_N"/>
    <property type="match status" value="1"/>
</dbReference>
<dbReference type="PANTHER" id="PTHR13822">
    <property type="entry name" value="ATP SYNTHASE DELTA/EPSILON CHAIN"/>
    <property type="match status" value="1"/>
</dbReference>
<evidence type="ECO:0000256" key="6">
    <source>
        <dbReference type="ARBA" id="ARBA00023196"/>
    </source>
</evidence>
<dbReference type="NCBIfam" id="TIGR01216">
    <property type="entry name" value="ATP_synt_epsi"/>
    <property type="match status" value="1"/>
</dbReference>
<dbReference type="STRING" id="1802000.A3A94_02280"/>
<gene>
    <name evidence="10" type="ORF">A3A94_02280</name>
</gene>
<dbReference type="InterPro" id="IPR036771">
    <property type="entry name" value="ATPsynth_dsu/esu_N"/>
</dbReference>
<dbReference type="PANTHER" id="PTHR13822:SF10">
    <property type="entry name" value="ATP SYNTHASE EPSILON CHAIN, CHLOROPLASTIC"/>
    <property type="match status" value="1"/>
</dbReference>